<dbReference type="EMBL" id="CAJVQA010009423">
    <property type="protein sequence ID" value="CAG8684737.1"/>
    <property type="molecule type" value="Genomic_DNA"/>
</dbReference>
<feature type="non-terminal residue" evidence="1">
    <location>
        <position position="1"/>
    </location>
</feature>
<evidence type="ECO:0000313" key="2">
    <source>
        <dbReference type="Proteomes" id="UP000789759"/>
    </source>
</evidence>
<gene>
    <name evidence="1" type="ORF">CPELLU_LOCUS10995</name>
</gene>
<comment type="caution">
    <text evidence="1">The sequence shown here is derived from an EMBL/GenBank/DDBJ whole genome shotgun (WGS) entry which is preliminary data.</text>
</comment>
<organism evidence="1 2">
    <name type="scientific">Cetraspora pellucida</name>
    <dbReference type="NCBI Taxonomy" id="1433469"/>
    <lineage>
        <taxon>Eukaryota</taxon>
        <taxon>Fungi</taxon>
        <taxon>Fungi incertae sedis</taxon>
        <taxon>Mucoromycota</taxon>
        <taxon>Glomeromycotina</taxon>
        <taxon>Glomeromycetes</taxon>
        <taxon>Diversisporales</taxon>
        <taxon>Gigasporaceae</taxon>
        <taxon>Cetraspora</taxon>
    </lineage>
</organism>
<evidence type="ECO:0000313" key="1">
    <source>
        <dbReference type="EMBL" id="CAG8684737.1"/>
    </source>
</evidence>
<sequence length="53" mass="5749">KYVVAEYNKGNNKEPLPPKVYGQPKKKLDSDLVGLLCSLILAANTSNAPLFTS</sequence>
<feature type="non-terminal residue" evidence="1">
    <location>
        <position position="53"/>
    </location>
</feature>
<reference evidence="1" key="1">
    <citation type="submission" date="2021-06" db="EMBL/GenBank/DDBJ databases">
        <authorList>
            <person name="Kallberg Y."/>
            <person name="Tangrot J."/>
            <person name="Rosling A."/>
        </authorList>
    </citation>
    <scope>NUCLEOTIDE SEQUENCE</scope>
    <source>
        <strain evidence="1">FL966</strain>
    </source>
</reference>
<proteinExistence type="predicted"/>
<accession>A0A9N9EQD6</accession>
<dbReference type="Proteomes" id="UP000789759">
    <property type="component" value="Unassembled WGS sequence"/>
</dbReference>
<protein>
    <submittedName>
        <fullName evidence="1">15909_t:CDS:1</fullName>
    </submittedName>
</protein>
<name>A0A9N9EQD6_9GLOM</name>
<dbReference type="AlphaFoldDB" id="A0A9N9EQD6"/>
<keyword evidence="2" id="KW-1185">Reference proteome</keyword>